<evidence type="ECO:0000256" key="2">
    <source>
        <dbReference type="ARBA" id="ARBA00022679"/>
    </source>
</evidence>
<organism evidence="5 6">
    <name type="scientific">Mycobacterium dioxanotrophicus</name>
    <dbReference type="NCBI Taxonomy" id="482462"/>
    <lineage>
        <taxon>Bacteria</taxon>
        <taxon>Bacillati</taxon>
        <taxon>Actinomycetota</taxon>
        <taxon>Actinomycetes</taxon>
        <taxon>Mycobacteriales</taxon>
        <taxon>Mycobacteriaceae</taxon>
        <taxon>Mycobacterium</taxon>
    </lineage>
</organism>
<comment type="similarity">
    <text evidence="1">Belongs to the glycerate kinase type-1 family.</text>
</comment>
<name>A0A1Y0C7R3_9MYCO</name>
<sequence>MGVLRHHRNPVRCRSRPHRHRLSQGTLTWTRFLKMVRRQCFRYSTRERGPSAFSCSPSSSPSSSRNFSSTSWPAPADRPGRPTVNAYHPHIVLAPDKFKGTLTADQVASAMALGCRDAGLENRCITMPVADGGDGSVGTALRTGWSRREIRCTDAWGQPIITTVAISNTQALIEIAAICGLRGWRPSSAQALVATSRGVGEVITRLLDLGFRDITLALGGSATTDGGAGMLVALGAQLRDRTGTPIAPNALGLQDLSSVCTDGLDPRLKTTTLTVACDVDAPLTGPRGAAATFGPQKGADEQGVHTLTAALDQLAAVAGPAFGRPDEHLRPGAGAAGGLAWAGLLLGAHMRRGAELFLDMLGASETIEGAALVLTGEGCMDDQSALGKAPFAVAALASELSVPSAAIVGTNRLNDHGLNSPFTAVIALDSMDPLCSSDPTLSARLIRQATAALVHQVQRELAIL</sequence>
<evidence type="ECO:0008006" key="7">
    <source>
        <dbReference type="Google" id="ProtNLM"/>
    </source>
</evidence>
<protein>
    <recommendedName>
        <fullName evidence="7">Glycerate kinase</fullName>
    </recommendedName>
</protein>
<dbReference type="InterPro" id="IPR018197">
    <property type="entry name" value="Glycerate_kinase_RE-like"/>
</dbReference>
<evidence type="ECO:0000313" key="5">
    <source>
        <dbReference type="EMBL" id="ART71278.1"/>
    </source>
</evidence>
<dbReference type="Proteomes" id="UP000195331">
    <property type="component" value="Chromosome"/>
</dbReference>
<dbReference type="EMBL" id="CP020809">
    <property type="protein sequence ID" value="ART71278.1"/>
    <property type="molecule type" value="Genomic_DNA"/>
</dbReference>
<proteinExistence type="inferred from homology"/>
<dbReference type="PANTHER" id="PTHR21599">
    <property type="entry name" value="GLYCERATE KINASE"/>
    <property type="match status" value="1"/>
</dbReference>
<gene>
    <name evidence="5" type="ORF">BTO20_24460</name>
</gene>
<dbReference type="Gene3D" id="3.90.1510.10">
    <property type="entry name" value="Glycerate kinase, domain 2"/>
    <property type="match status" value="1"/>
</dbReference>
<evidence type="ECO:0000256" key="3">
    <source>
        <dbReference type="ARBA" id="ARBA00022777"/>
    </source>
</evidence>
<dbReference type="AlphaFoldDB" id="A0A1Y0C7R3"/>
<dbReference type="GO" id="GO:0031388">
    <property type="term" value="P:organic acid phosphorylation"/>
    <property type="evidence" value="ECO:0007669"/>
    <property type="project" value="InterPro"/>
</dbReference>
<feature type="compositionally biased region" description="Low complexity" evidence="4">
    <location>
        <begin position="50"/>
        <end position="73"/>
    </location>
</feature>
<evidence type="ECO:0000313" key="6">
    <source>
        <dbReference type="Proteomes" id="UP000195331"/>
    </source>
</evidence>
<dbReference type="PANTHER" id="PTHR21599:SF0">
    <property type="entry name" value="GLYCERATE KINASE"/>
    <property type="match status" value="1"/>
</dbReference>
<evidence type="ECO:0000256" key="1">
    <source>
        <dbReference type="ARBA" id="ARBA00006284"/>
    </source>
</evidence>
<dbReference type="GO" id="GO:0008887">
    <property type="term" value="F:glycerate kinase activity"/>
    <property type="evidence" value="ECO:0007669"/>
    <property type="project" value="InterPro"/>
</dbReference>
<dbReference type="NCBIfam" id="TIGR00045">
    <property type="entry name" value="glycerate kinase"/>
    <property type="match status" value="1"/>
</dbReference>
<accession>A0A1Y0C7R3</accession>
<keyword evidence="3" id="KW-0418">Kinase</keyword>
<evidence type="ECO:0000256" key="4">
    <source>
        <dbReference type="SAM" id="MobiDB-lite"/>
    </source>
</evidence>
<dbReference type="InterPro" id="IPR036129">
    <property type="entry name" value="Glycerate_kinase_sf"/>
</dbReference>
<dbReference type="InterPro" id="IPR004381">
    <property type="entry name" value="Glycerate_kinase"/>
</dbReference>
<dbReference type="SUPFAM" id="SSF110738">
    <property type="entry name" value="Glycerate kinase I"/>
    <property type="match status" value="1"/>
</dbReference>
<reference evidence="5 6" key="1">
    <citation type="submission" date="2017-04" db="EMBL/GenBank/DDBJ databases">
        <title>Whole Genome Sequence of 1,4-Dioxane Degrading Bacterium Mycobacterium dioxanotrophicus PH-06.</title>
        <authorList>
            <person name="He Y."/>
        </authorList>
    </citation>
    <scope>NUCLEOTIDE SEQUENCE [LARGE SCALE GENOMIC DNA]</scope>
    <source>
        <strain evidence="5 6">PH-06</strain>
    </source>
</reference>
<dbReference type="InterPro" id="IPR018193">
    <property type="entry name" value="Glyc_kinase_flavodox-like_fold"/>
</dbReference>
<feature type="region of interest" description="Disordered" evidence="4">
    <location>
        <begin position="48"/>
        <end position="83"/>
    </location>
</feature>
<dbReference type="KEGG" id="mdx:BTO20_24460"/>
<keyword evidence="6" id="KW-1185">Reference proteome</keyword>
<keyword evidence="2" id="KW-0808">Transferase</keyword>
<dbReference type="Gene3D" id="3.40.50.10350">
    <property type="entry name" value="Glycerate kinase, domain 1"/>
    <property type="match status" value="1"/>
</dbReference>
<dbReference type="Pfam" id="PF02595">
    <property type="entry name" value="Gly_kinase"/>
    <property type="match status" value="1"/>
</dbReference>